<dbReference type="Proteomes" id="UP000198668">
    <property type="component" value="Unassembled WGS sequence"/>
</dbReference>
<evidence type="ECO:0000256" key="3">
    <source>
        <dbReference type="ARBA" id="ARBA00022679"/>
    </source>
</evidence>
<evidence type="ECO:0000256" key="6">
    <source>
        <dbReference type="RuleBase" id="RU004466"/>
    </source>
</evidence>
<keyword evidence="3 6" id="KW-0808">Transferase</keyword>
<gene>
    <name evidence="7" type="ORF">SAMN04489868_11640</name>
</gene>
<dbReference type="PROSITE" id="PS00444">
    <property type="entry name" value="POLYPRENYL_SYNTHASE_2"/>
    <property type="match status" value="1"/>
</dbReference>
<proteinExistence type="inferred from homology"/>
<dbReference type="InterPro" id="IPR033749">
    <property type="entry name" value="Polyprenyl_synt_CS"/>
</dbReference>
<dbReference type="CDD" id="cd00685">
    <property type="entry name" value="Trans_IPPS_HT"/>
    <property type="match status" value="1"/>
</dbReference>
<dbReference type="OrthoDB" id="9805316at2"/>
<dbReference type="SUPFAM" id="SSF48576">
    <property type="entry name" value="Terpenoid synthases"/>
    <property type="match status" value="1"/>
</dbReference>
<dbReference type="AlphaFoldDB" id="A0A1I3CE57"/>
<dbReference type="EMBL" id="FOQE01000016">
    <property type="protein sequence ID" value="SFH72331.1"/>
    <property type="molecule type" value="Genomic_DNA"/>
</dbReference>
<keyword evidence="4" id="KW-0479">Metal-binding</keyword>
<reference evidence="7 8" key="1">
    <citation type="submission" date="2016-10" db="EMBL/GenBank/DDBJ databases">
        <authorList>
            <person name="de Groot N.N."/>
        </authorList>
    </citation>
    <scope>NUCLEOTIDE SEQUENCE [LARGE SCALE GENOMIC DNA]</scope>
    <source>
        <strain evidence="7 8">DSM 27630</strain>
    </source>
</reference>
<dbReference type="GO" id="GO:0046872">
    <property type="term" value="F:metal ion binding"/>
    <property type="evidence" value="ECO:0007669"/>
    <property type="project" value="UniProtKB-KW"/>
</dbReference>
<evidence type="ECO:0000256" key="1">
    <source>
        <dbReference type="ARBA" id="ARBA00001946"/>
    </source>
</evidence>
<organism evidence="7 8">
    <name type="scientific">Pisciglobus halotolerans</name>
    <dbReference type="NCBI Taxonomy" id="745365"/>
    <lineage>
        <taxon>Bacteria</taxon>
        <taxon>Bacillati</taxon>
        <taxon>Bacillota</taxon>
        <taxon>Bacilli</taxon>
        <taxon>Lactobacillales</taxon>
        <taxon>Carnobacteriaceae</taxon>
    </lineage>
</organism>
<keyword evidence="8" id="KW-1185">Reference proteome</keyword>
<dbReference type="PANTHER" id="PTHR12001:SF69">
    <property type="entry name" value="ALL TRANS-POLYPRENYL-DIPHOSPHATE SYNTHASE PDSS1"/>
    <property type="match status" value="1"/>
</dbReference>
<sequence length="328" mass="37509">MPIHPIWDNFPEIKEDLVGCYALMEKKVRIRNKDIQEAIFDLLNGGGKLLRPAYFILFSRFGNLQKQDHKKLLYAASSVEMLHIATLVHDDIIDDSPTRRGTQSIQSKFGKDIAVYTGDFLFTVYFDLLAHATDSTAAVKLNAFAMKRILLGELDQMHQRYNMDITLRQYLRSISGKTAQLFSLSCFEGAKWGFCSPSVIISSRHIGHHIGIAYQMLDDILDYTQNSETLAKPVLEDVKQGVYSLPLILAMRGHKEAFEPLLRKGKDMTPEDTQQVVHLIEKYHGTSKAQQLAQRYTDKALNGIQALPDRPEKKILYRLTEELLYRNF</sequence>
<comment type="similarity">
    <text evidence="2 6">Belongs to the FPP/GGPP synthase family.</text>
</comment>
<dbReference type="Gene3D" id="1.10.600.10">
    <property type="entry name" value="Farnesyl Diphosphate Synthase"/>
    <property type="match status" value="1"/>
</dbReference>
<evidence type="ECO:0000313" key="7">
    <source>
        <dbReference type="EMBL" id="SFH72331.1"/>
    </source>
</evidence>
<dbReference type="GO" id="GO:0004659">
    <property type="term" value="F:prenyltransferase activity"/>
    <property type="evidence" value="ECO:0007669"/>
    <property type="project" value="InterPro"/>
</dbReference>
<evidence type="ECO:0000256" key="2">
    <source>
        <dbReference type="ARBA" id="ARBA00006706"/>
    </source>
</evidence>
<evidence type="ECO:0000256" key="5">
    <source>
        <dbReference type="ARBA" id="ARBA00022842"/>
    </source>
</evidence>
<comment type="cofactor">
    <cofactor evidence="1">
        <name>Mg(2+)</name>
        <dbReference type="ChEBI" id="CHEBI:18420"/>
    </cofactor>
</comment>
<dbReference type="PANTHER" id="PTHR12001">
    <property type="entry name" value="GERANYLGERANYL PYROPHOSPHATE SYNTHASE"/>
    <property type="match status" value="1"/>
</dbReference>
<name>A0A1I3CE57_9LACT</name>
<accession>A0A1I3CE57</accession>
<evidence type="ECO:0000313" key="8">
    <source>
        <dbReference type="Proteomes" id="UP000198668"/>
    </source>
</evidence>
<dbReference type="InterPro" id="IPR008949">
    <property type="entry name" value="Isoprenoid_synthase_dom_sf"/>
</dbReference>
<dbReference type="SFLD" id="SFLDS00005">
    <property type="entry name" value="Isoprenoid_Synthase_Type_I"/>
    <property type="match status" value="1"/>
</dbReference>
<keyword evidence="5" id="KW-0460">Magnesium</keyword>
<dbReference type="Pfam" id="PF00348">
    <property type="entry name" value="polyprenyl_synt"/>
    <property type="match status" value="1"/>
</dbReference>
<dbReference type="GO" id="GO:0008299">
    <property type="term" value="P:isoprenoid biosynthetic process"/>
    <property type="evidence" value="ECO:0007669"/>
    <property type="project" value="InterPro"/>
</dbReference>
<dbReference type="PROSITE" id="PS00723">
    <property type="entry name" value="POLYPRENYL_SYNTHASE_1"/>
    <property type="match status" value="1"/>
</dbReference>
<evidence type="ECO:0000256" key="4">
    <source>
        <dbReference type="ARBA" id="ARBA00022723"/>
    </source>
</evidence>
<protein>
    <submittedName>
        <fullName evidence="7">Heptaprenyl diphosphate synthase</fullName>
    </submittedName>
</protein>
<dbReference type="InterPro" id="IPR000092">
    <property type="entry name" value="Polyprenyl_synt"/>
</dbReference>